<dbReference type="Gene3D" id="3.40.50.1820">
    <property type="entry name" value="alpha/beta hydrolase"/>
    <property type="match status" value="1"/>
</dbReference>
<proteinExistence type="predicted"/>
<reference evidence="2 3" key="1">
    <citation type="submission" date="2014-07" db="EMBL/GenBank/DDBJ databases">
        <title>Genome Sequencing of Dermacoccus nishinomiyaensis.</title>
        <authorList>
            <person name="Hong K.W."/>
            <person name="Chan K.G."/>
        </authorList>
    </citation>
    <scope>NUCLEOTIDE SEQUENCE [LARGE SCALE GENOMIC DNA]</scope>
    <source>
        <strain evidence="2 3">M25</strain>
    </source>
</reference>
<evidence type="ECO:0000313" key="3">
    <source>
        <dbReference type="Proteomes" id="UP000027986"/>
    </source>
</evidence>
<feature type="region of interest" description="Disordered" evidence="1">
    <location>
        <begin position="443"/>
        <end position="482"/>
    </location>
</feature>
<organism evidence="2 3">
    <name type="scientific">Dermacoccus nishinomiyaensis</name>
    <dbReference type="NCBI Taxonomy" id="1274"/>
    <lineage>
        <taxon>Bacteria</taxon>
        <taxon>Bacillati</taxon>
        <taxon>Actinomycetota</taxon>
        <taxon>Actinomycetes</taxon>
        <taxon>Micrococcales</taxon>
        <taxon>Dermacoccaceae</taxon>
        <taxon>Dermacoccus</taxon>
    </lineage>
</organism>
<keyword evidence="3" id="KW-1185">Reference proteome</keyword>
<evidence type="ECO:0000256" key="1">
    <source>
        <dbReference type="SAM" id="MobiDB-lite"/>
    </source>
</evidence>
<dbReference type="HOGENOM" id="CLU_565875_0_0_11"/>
<dbReference type="KEGG" id="dni:HX89_02210"/>
<evidence type="ECO:0000313" key="2">
    <source>
        <dbReference type="EMBL" id="AIF39987.1"/>
    </source>
</evidence>
<dbReference type="AlphaFoldDB" id="A0A075JFC4"/>
<dbReference type="InterPro" id="IPR029058">
    <property type="entry name" value="AB_hydrolase_fold"/>
</dbReference>
<dbReference type="Proteomes" id="UP000027986">
    <property type="component" value="Chromosome"/>
</dbReference>
<dbReference type="SUPFAM" id="SSF53474">
    <property type="entry name" value="alpha/beta-Hydrolases"/>
    <property type="match status" value="1"/>
</dbReference>
<feature type="compositionally biased region" description="Polar residues" evidence="1">
    <location>
        <begin position="444"/>
        <end position="458"/>
    </location>
</feature>
<protein>
    <recommendedName>
        <fullName evidence="4">Alpha/beta hydrolase</fullName>
    </recommendedName>
</protein>
<sequence>MTGTVIAKKSAGPSAVDANLADLRTLAAALTTAHGDASSASTTSLSIGWGLPFTGDALSPGTATTCATASLDLAATLTATALRAQLLSTLVSASLDAYELAEACAVAHMKTAIATYSLTVTLAKISMRQWTGNAPSPDTTAMIVGDVVAIIDARLPGSYEENVAGINIGLVRALGTPNPVTTSIVSGPDAPRPAPAVRSVGQSMGRIDDLYENGNDSAHIQVQRVVDPATGQGRWIAMIPGTATFSWNARTPLDGSGNVAAAAGLVSGGEVAVRDALRDAMRREGVLGKGEPVMLVGHSQGGMVMTNLARRRSDGLNVTHVTTYGSPVGAAKLPAGVRTLNIENSADFIHRIDGRATGDGDPGRVRLVIDDPTSAVTAKGSTSIIEPHSHEKYRWNYEAVMGQERGRPGPPSAAVDFETSAAPFFEGEARTYRYDASRAPGVEATQNAVTPTLTCTSETTHKPSPTPNFGVGPAGQYRVTSP</sequence>
<dbReference type="eggNOG" id="COG1075">
    <property type="taxonomic scope" value="Bacteria"/>
</dbReference>
<name>A0A075JFC4_9MICO</name>
<gene>
    <name evidence="2" type="ORF">HX89_02210</name>
</gene>
<dbReference type="EMBL" id="CP008889">
    <property type="protein sequence ID" value="AIF39987.1"/>
    <property type="molecule type" value="Genomic_DNA"/>
</dbReference>
<evidence type="ECO:0008006" key="4">
    <source>
        <dbReference type="Google" id="ProtNLM"/>
    </source>
</evidence>
<accession>A0A075JFC4</accession>